<accession>A0A2S9YU18</accession>
<dbReference type="RefSeq" id="WP_280523986.1">
    <property type="nucleotide sequence ID" value="NZ_PVNL01000040.1"/>
</dbReference>
<sequence>MKRNKQTHQPKKPLTLADLEIDEKLARNIAGGAEAHKNKTEQTL</sequence>
<dbReference type="AlphaFoldDB" id="A0A2S9YU18"/>
<comment type="caution">
    <text evidence="1">The sequence shown here is derived from an EMBL/GenBank/DDBJ whole genome shotgun (WGS) entry which is preliminary data.</text>
</comment>
<evidence type="ECO:0000313" key="2">
    <source>
        <dbReference type="Proteomes" id="UP000238823"/>
    </source>
</evidence>
<name>A0A2S9YU18_9BACT</name>
<evidence type="ECO:0000313" key="1">
    <source>
        <dbReference type="EMBL" id="PRQ08583.1"/>
    </source>
</evidence>
<gene>
    <name evidence="1" type="ORF">ENSA7_16650</name>
</gene>
<reference evidence="1 2" key="1">
    <citation type="submission" date="2018-03" db="EMBL/GenBank/DDBJ databases">
        <title>Draft Genome Sequences of the Obligatory Marine Myxobacteria Enhygromyxa salina SWB007.</title>
        <authorList>
            <person name="Poehlein A."/>
            <person name="Moghaddam J.A."/>
            <person name="Harms H."/>
            <person name="Alanjari M."/>
            <person name="Koenig G.M."/>
            <person name="Daniel R."/>
            <person name="Schaeberle T.F."/>
        </authorList>
    </citation>
    <scope>NUCLEOTIDE SEQUENCE [LARGE SCALE GENOMIC DNA]</scope>
    <source>
        <strain evidence="1 2">SWB007</strain>
    </source>
</reference>
<dbReference type="EMBL" id="PVNL01000040">
    <property type="protein sequence ID" value="PRQ08583.1"/>
    <property type="molecule type" value="Genomic_DNA"/>
</dbReference>
<protein>
    <submittedName>
        <fullName evidence="1">Uncharacterized protein</fullName>
    </submittedName>
</protein>
<dbReference type="Proteomes" id="UP000238823">
    <property type="component" value="Unassembled WGS sequence"/>
</dbReference>
<proteinExistence type="predicted"/>
<organism evidence="1 2">
    <name type="scientific">Enhygromyxa salina</name>
    <dbReference type="NCBI Taxonomy" id="215803"/>
    <lineage>
        <taxon>Bacteria</taxon>
        <taxon>Pseudomonadati</taxon>
        <taxon>Myxococcota</taxon>
        <taxon>Polyangia</taxon>
        <taxon>Nannocystales</taxon>
        <taxon>Nannocystaceae</taxon>
        <taxon>Enhygromyxa</taxon>
    </lineage>
</organism>